<dbReference type="Proteomes" id="UP000242715">
    <property type="component" value="Unassembled WGS sequence"/>
</dbReference>
<evidence type="ECO:0000313" key="1">
    <source>
        <dbReference type="EMBL" id="GAU22680.1"/>
    </source>
</evidence>
<dbReference type="EMBL" id="DF973251">
    <property type="protein sequence ID" value="GAU22680.1"/>
    <property type="molecule type" value="Genomic_DNA"/>
</dbReference>
<gene>
    <name evidence="1" type="ORF">TSUD_235020</name>
</gene>
<evidence type="ECO:0000313" key="2">
    <source>
        <dbReference type="Proteomes" id="UP000242715"/>
    </source>
</evidence>
<proteinExistence type="predicted"/>
<name>A0A2Z6MH58_TRISU</name>
<dbReference type="AlphaFoldDB" id="A0A2Z6MH58"/>
<accession>A0A2Z6MH58</accession>
<sequence length="62" mass="6794">MVNLETWKIWNEAVLGAVIDGRMQTVTSLTEVLFDICKMEEAHQGAKAVQESAATVAAKVEM</sequence>
<protein>
    <submittedName>
        <fullName evidence="1">Uncharacterized protein</fullName>
    </submittedName>
</protein>
<keyword evidence="2" id="KW-1185">Reference proteome</keyword>
<organism evidence="1 2">
    <name type="scientific">Trifolium subterraneum</name>
    <name type="common">Subterranean clover</name>
    <dbReference type="NCBI Taxonomy" id="3900"/>
    <lineage>
        <taxon>Eukaryota</taxon>
        <taxon>Viridiplantae</taxon>
        <taxon>Streptophyta</taxon>
        <taxon>Embryophyta</taxon>
        <taxon>Tracheophyta</taxon>
        <taxon>Spermatophyta</taxon>
        <taxon>Magnoliopsida</taxon>
        <taxon>eudicotyledons</taxon>
        <taxon>Gunneridae</taxon>
        <taxon>Pentapetalae</taxon>
        <taxon>rosids</taxon>
        <taxon>fabids</taxon>
        <taxon>Fabales</taxon>
        <taxon>Fabaceae</taxon>
        <taxon>Papilionoideae</taxon>
        <taxon>50 kb inversion clade</taxon>
        <taxon>NPAAA clade</taxon>
        <taxon>Hologalegina</taxon>
        <taxon>IRL clade</taxon>
        <taxon>Trifolieae</taxon>
        <taxon>Trifolium</taxon>
    </lineage>
</organism>
<reference evidence="2" key="1">
    <citation type="journal article" date="2017" name="Front. Plant Sci.">
        <title>Climate Clever Clovers: New Paradigm to Reduce the Environmental Footprint of Ruminants by Breeding Low Methanogenic Forages Utilizing Haplotype Variation.</title>
        <authorList>
            <person name="Kaur P."/>
            <person name="Appels R."/>
            <person name="Bayer P.E."/>
            <person name="Keeble-Gagnere G."/>
            <person name="Wang J."/>
            <person name="Hirakawa H."/>
            <person name="Shirasawa K."/>
            <person name="Vercoe P."/>
            <person name="Stefanova K."/>
            <person name="Durmic Z."/>
            <person name="Nichols P."/>
            <person name="Revell C."/>
            <person name="Isobe S.N."/>
            <person name="Edwards D."/>
            <person name="Erskine W."/>
        </authorList>
    </citation>
    <scope>NUCLEOTIDE SEQUENCE [LARGE SCALE GENOMIC DNA]</scope>
    <source>
        <strain evidence="2">cv. Daliak</strain>
    </source>
</reference>